<dbReference type="Proteomes" id="UP000738431">
    <property type="component" value="Chromosome"/>
</dbReference>
<organism evidence="1 2">
    <name type="scientific">Actomonas aquatica</name>
    <dbReference type="NCBI Taxonomy" id="2866162"/>
    <lineage>
        <taxon>Bacteria</taxon>
        <taxon>Pseudomonadati</taxon>
        <taxon>Verrucomicrobiota</taxon>
        <taxon>Opitutia</taxon>
        <taxon>Opitutales</taxon>
        <taxon>Opitutaceae</taxon>
        <taxon>Actomonas</taxon>
    </lineage>
</organism>
<proteinExistence type="predicted"/>
<dbReference type="PROSITE" id="PS51257">
    <property type="entry name" value="PROKAR_LIPOPROTEIN"/>
    <property type="match status" value="1"/>
</dbReference>
<sequence>MMKILFVPVLMLGALLLAAGCGLQRTGGAQSREGEICLVGEGEVPTLATARARLNGAGAEELRAWLARQQSGWRRSGRADTQRGLHLVLQREADVETHVELVGNTLWMQGQHKALDREELRELWSIIGPQRRVPYLADEIWAM</sequence>
<name>A0ABZ1C4Y6_9BACT</name>
<dbReference type="RefSeq" id="WP_221031342.1">
    <property type="nucleotide sequence ID" value="NZ_CP139781.1"/>
</dbReference>
<keyword evidence="2" id="KW-1185">Reference proteome</keyword>
<evidence type="ECO:0008006" key="3">
    <source>
        <dbReference type="Google" id="ProtNLM"/>
    </source>
</evidence>
<reference evidence="1 2" key="2">
    <citation type="submission" date="2023-12" db="EMBL/GenBank/DDBJ databases">
        <title>Description of an unclassified Opitutus bacterium of Verrucomicrobiota.</title>
        <authorList>
            <person name="Zhang D.-F."/>
        </authorList>
    </citation>
    <scope>NUCLEOTIDE SEQUENCE [LARGE SCALE GENOMIC DNA]</scope>
    <source>
        <strain evidence="1 2">WL0086</strain>
    </source>
</reference>
<accession>A0ABZ1C4Y6</accession>
<evidence type="ECO:0000313" key="2">
    <source>
        <dbReference type="Proteomes" id="UP000738431"/>
    </source>
</evidence>
<reference evidence="1 2" key="1">
    <citation type="submission" date="2021-08" db="EMBL/GenBank/DDBJ databases">
        <authorList>
            <person name="Zhang D."/>
            <person name="Zhang A."/>
            <person name="Wang L."/>
        </authorList>
    </citation>
    <scope>NUCLEOTIDE SEQUENCE [LARGE SCALE GENOMIC DNA]</scope>
    <source>
        <strain evidence="1 2">WL0086</strain>
    </source>
</reference>
<protein>
    <recommendedName>
        <fullName evidence="3">Lipoprotein</fullName>
    </recommendedName>
</protein>
<gene>
    <name evidence="1" type="ORF">K1X11_016515</name>
</gene>
<evidence type="ECO:0000313" key="1">
    <source>
        <dbReference type="EMBL" id="WRQ86420.1"/>
    </source>
</evidence>
<dbReference type="EMBL" id="CP139781">
    <property type="protein sequence ID" value="WRQ86420.1"/>
    <property type="molecule type" value="Genomic_DNA"/>
</dbReference>